<evidence type="ECO:0000313" key="11">
    <source>
        <dbReference type="Proteomes" id="UP000694890"/>
    </source>
</evidence>
<feature type="domain" description="C2" evidence="10">
    <location>
        <begin position="1482"/>
        <end position="1601"/>
    </location>
</feature>
<dbReference type="InterPro" id="IPR012561">
    <property type="entry name" value="Ferlin_B-domain"/>
</dbReference>
<dbReference type="InterPro" id="IPR037726">
    <property type="entry name" value="C2A_Ferlin"/>
</dbReference>
<feature type="compositionally biased region" description="Basic and acidic residues" evidence="8">
    <location>
        <begin position="1918"/>
        <end position="1929"/>
    </location>
</feature>
<dbReference type="SMART" id="SM01202">
    <property type="entry name" value="FerI"/>
    <property type="match status" value="1"/>
</dbReference>
<feature type="domain" description="C2" evidence="10">
    <location>
        <begin position="1734"/>
        <end position="1883"/>
    </location>
</feature>
<feature type="domain" description="C2" evidence="10">
    <location>
        <begin position="375"/>
        <end position="514"/>
    </location>
</feature>
<dbReference type="Pfam" id="PF16165">
    <property type="entry name" value="Ferlin_C"/>
    <property type="match status" value="1"/>
</dbReference>
<dbReference type="GO" id="GO:0016020">
    <property type="term" value="C:membrane"/>
    <property type="evidence" value="ECO:0007669"/>
    <property type="project" value="UniProtKB-SubCell"/>
</dbReference>
<evidence type="ECO:0000256" key="2">
    <source>
        <dbReference type="ARBA" id="ARBA00022692"/>
    </source>
</evidence>
<dbReference type="InterPro" id="IPR035892">
    <property type="entry name" value="C2_domain_sf"/>
</dbReference>
<feature type="domain" description="C2" evidence="10">
    <location>
        <begin position="991"/>
        <end position="1122"/>
    </location>
</feature>
<dbReference type="CDD" id="cd04017">
    <property type="entry name" value="C2D_Ferlin"/>
    <property type="match status" value="1"/>
</dbReference>
<reference evidence="12" key="1">
    <citation type="submission" date="2025-08" db="UniProtKB">
        <authorList>
            <consortium name="RefSeq"/>
        </authorList>
    </citation>
    <scope>IDENTIFICATION</scope>
    <source>
        <tissue evidence="12">Brain</tissue>
    </source>
</reference>
<dbReference type="InterPro" id="IPR037721">
    <property type="entry name" value="Ferlin"/>
</dbReference>
<dbReference type="CDD" id="cd08374">
    <property type="entry name" value="C2F_Ferlin"/>
    <property type="match status" value="1"/>
</dbReference>
<evidence type="ECO:0000256" key="8">
    <source>
        <dbReference type="SAM" id="MobiDB-lite"/>
    </source>
</evidence>
<keyword evidence="2 9" id="KW-0812">Transmembrane</keyword>
<feature type="transmembrane region" description="Helical" evidence="9">
    <location>
        <begin position="2023"/>
        <end position="2044"/>
    </location>
</feature>
<feature type="region of interest" description="Disordered" evidence="8">
    <location>
        <begin position="172"/>
        <end position="193"/>
    </location>
</feature>
<comment type="subcellular location">
    <subcellularLocation>
        <location evidence="1">Membrane</location>
        <topology evidence="1">Single-pass membrane protein</topology>
    </subcellularLocation>
</comment>
<protein>
    <submittedName>
        <fullName evidence="12">LOW QUALITY PROTEIN: fer-1-like protein 4</fullName>
    </submittedName>
</protein>
<dbReference type="CDD" id="cd04011">
    <property type="entry name" value="C2B_Ferlin"/>
    <property type="match status" value="1"/>
</dbReference>
<dbReference type="Pfam" id="PF00168">
    <property type="entry name" value="C2"/>
    <property type="match status" value="6"/>
</dbReference>
<feature type="region of interest" description="Disordered" evidence="8">
    <location>
        <begin position="1279"/>
        <end position="1303"/>
    </location>
</feature>
<dbReference type="InterPro" id="IPR037722">
    <property type="entry name" value="C2C_Ferlin"/>
</dbReference>
<evidence type="ECO:0000259" key="10">
    <source>
        <dbReference type="PROSITE" id="PS50004"/>
    </source>
</evidence>
<keyword evidence="7 9" id="KW-0472">Membrane</keyword>
<accession>A0AAJ7PYJ9</accession>
<name>A0AAJ7PYJ9_LATCA</name>
<feature type="domain" description="C2" evidence="10">
    <location>
        <begin position="1"/>
        <end position="97"/>
    </location>
</feature>
<dbReference type="GO" id="GO:0046872">
    <property type="term" value="F:metal ion binding"/>
    <property type="evidence" value="ECO:0007669"/>
    <property type="project" value="UniProtKB-KW"/>
</dbReference>
<evidence type="ECO:0000256" key="5">
    <source>
        <dbReference type="ARBA" id="ARBA00022837"/>
    </source>
</evidence>
<dbReference type="InterPro" id="IPR037724">
    <property type="entry name" value="C2E_Ferlin"/>
</dbReference>
<gene>
    <name evidence="12" type="primary">LOC108889776</name>
</gene>
<evidence type="ECO:0000256" key="7">
    <source>
        <dbReference type="ARBA" id="ARBA00023136"/>
    </source>
</evidence>
<dbReference type="SUPFAM" id="SSF49562">
    <property type="entry name" value="C2 domain (Calcium/lipid-binding domain, CaLB)"/>
    <property type="match status" value="7"/>
</dbReference>
<dbReference type="RefSeq" id="XP_018541916.1">
    <property type="nucleotide sequence ID" value="XM_018686400.2"/>
</dbReference>
<dbReference type="SMART" id="SM01201">
    <property type="entry name" value="FerB"/>
    <property type="match status" value="1"/>
</dbReference>
<keyword evidence="5" id="KW-0106">Calcium</keyword>
<dbReference type="GeneID" id="108889776"/>
<dbReference type="CDD" id="cd08373">
    <property type="entry name" value="C2A_Ferlin"/>
    <property type="match status" value="1"/>
</dbReference>
<dbReference type="InterPro" id="IPR055072">
    <property type="entry name" value="Ferlin_DSRM"/>
</dbReference>
<dbReference type="PROSITE" id="PS50004">
    <property type="entry name" value="C2"/>
    <property type="match status" value="6"/>
</dbReference>
<dbReference type="Pfam" id="PF22901">
    <property type="entry name" value="dsrm_Ferlin"/>
    <property type="match status" value="1"/>
</dbReference>
<feature type="domain" description="C2" evidence="10">
    <location>
        <begin position="212"/>
        <end position="333"/>
    </location>
</feature>
<dbReference type="InterPro" id="IPR037720">
    <property type="entry name" value="C2B_Ferlin"/>
</dbReference>
<evidence type="ECO:0000256" key="9">
    <source>
        <dbReference type="SAM" id="Phobius"/>
    </source>
</evidence>
<feature type="compositionally biased region" description="Basic and acidic residues" evidence="8">
    <location>
        <begin position="682"/>
        <end position="700"/>
    </location>
</feature>
<dbReference type="InterPro" id="IPR032362">
    <property type="entry name" value="Ferlin_C"/>
</dbReference>
<dbReference type="InterPro" id="IPR037723">
    <property type="entry name" value="C2D_Ferlin"/>
</dbReference>
<dbReference type="CDD" id="cd04037">
    <property type="entry name" value="C2E_Ferlin"/>
    <property type="match status" value="1"/>
</dbReference>
<dbReference type="SMART" id="SM00239">
    <property type="entry name" value="C2"/>
    <property type="match status" value="6"/>
</dbReference>
<evidence type="ECO:0000256" key="4">
    <source>
        <dbReference type="ARBA" id="ARBA00022737"/>
    </source>
</evidence>
<dbReference type="PANTHER" id="PTHR12546">
    <property type="entry name" value="FER-1-LIKE"/>
    <property type="match status" value="1"/>
</dbReference>
<dbReference type="Proteomes" id="UP000694890">
    <property type="component" value="Linkage group LG12"/>
</dbReference>
<dbReference type="InterPro" id="IPR012968">
    <property type="entry name" value="FerIin_dom"/>
</dbReference>
<feature type="compositionally biased region" description="Basic residues" evidence="8">
    <location>
        <begin position="1930"/>
        <end position="1943"/>
    </location>
</feature>
<organism evidence="11 12">
    <name type="scientific">Lates calcarifer</name>
    <name type="common">Barramundi</name>
    <name type="synonym">Holocentrus calcarifer</name>
    <dbReference type="NCBI Taxonomy" id="8187"/>
    <lineage>
        <taxon>Eukaryota</taxon>
        <taxon>Metazoa</taxon>
        <taxon>Chordata</taxon>
        <taxon>Craniata</taxon>
        <taxon>Vertebrata</taxon>
        <taxon>Euteleostomi</taxon>
        <taxon>Actinopterygii</taxon>
        <taxon>Neopterygii</taxon>
        <taxon>Teleostei</taxon>
        <taxon>Neoteleostei</taxon>
        <taxon>Acanthomorphata</taxon>
        <taxon>Carangaria</taxon>
        <taxon>Carangaria incertae sedis</taxon>
        <taxon>Centropomidae</taxon>
        <taxon>Lates</taxon>
    </lineage>
</organism>
<evidence type="ECO:0000256" key="1">
    <source>
        <dbReference type="ARBA" id="ARBA00004167"/>
    </source>
</evidence>
<keyword evidence="6 9" id="KW-1133">Transmembrane helix</keyword>
<dbReference type="Pfam" id="PF08150">
    <property type="entry name" value="FerB"/>
    <property type="match status" value="1"/>
</dbReference>
<dbReference type="Gene3D" id="2.60.40.150">
    <property type="entry name" value="C2 domain"/>
    <property type="match status" value="6"/>
</dbReference>
<keyword evidence="3" id="KW-0479">Metal-binding</keyword>
<dbReference type="InterPro" id="IPR037725">
    <property type="entry name" value="C2F_Ferlin"/>
</dbReference>
<dbReference type="InterPro" id="IPR000008">
    <property type="entry name" value="C2_dom"/>
</dbReference>
<dbReference type="KEGG" id="lcf:108889776"/>
<dbReference type="GO" id="GO:0007009">
    <property type="term" value="P:plasma membrane organization"/>
    <property type="evidence" value="ECO:0007669"/>
    <property type="project" value="TreeGrafter"/>
</dbReference>
<sequence length="2055" mass="234416">MSISVNLRRISNLPGRYDRKVELCFRGFTHKTRVLQCENVAVFNEYFRWPHYGKVVKDEVLTISVYNCSKVFSNRLLGKLVISLQHVVTSGRLLLREPLTDANYSLTDIYVELDIRYHPVEGTAGSWEGHDFLGVEDEKDESALVIRNDGFVDPESQRTVVRPDQVEREARRLGRSLVRTGDEDDDDDDDDFDDDLMDMEASDIILTPLLSRCRPLSRSVVAGTPRVQSFQVNVNILEAQKLVGVNISPAVFIRVGGQKKHTATQKSTNCPFYNENFQFEFHEAPQILFDKVIEIKVVHRRTLAFLMTHIGSFKIDISTVYNQPDHRFYQKWAPLTDPADTRSGIKGYVKASLSVLMKGDAMSIPSLPPPSTSGASEDIEKNLLLPRGMASERPWARFRVRIYRAEGLPTMDEGLMAKMSKVTDRTVFIDPYVKVTFAGQQGETSVANATSCPVWNEEISFIEQFPPLAQRIMVQILDDAKMGDIALATHFLDLQQISDPTRNGFNPTFGPSWVNLYGSPQNSTLGDVHQALNQGLGEGIFYRGRILLALTVEVYAASSAVTSDTGSVALGKVKGALGKLGLRKKRSSKKKEKKEASVAASGAVDESGEAGVEVPEAVTVDVEEIHPLPEGFLGEREDFLLFMSLFEITMIDPSVGTRPLTFELSIGNYGKAVGVGRSKKSQSKEELRRSREDLRRSREDLSEEVQGLLESEEELDREEVLSPEPEIRSVSAPMKPVPTEYDRSYQCVPLQPPFMKQKPCLFVWSQFEDHSFRFYQANWLSKMADRLAIGLHEVERLLRRPRSNAKERLVEVLLELVTSCKQFSGFSDRRSQSRPNNLDKCRREFIKKNLVLLARQAVRARRRITRRTAKQRLIDSRKLLKKLRLLAKEPQNTIPDAFLWLLSGSKRLAYVRIPAHSIMFSLVEEQRGRHCGKVTTLYMKSPGASASEIFAKLEVYLWLGLAKYSKEATNCLPEEFLPVYEEEEEQRRLVPAGKRKLPVNLSCQDSRYFQLRCHLYQGRGLMAADDDGLSDPFAKVLFSTQCQVTRVLSDTLSPAWCECLLFDRVLLEGTREELQRDPPLIIISIFDYDSMGSPKPLGRAFAEPEFKPAEEPYKKPRLRFYDVTMGRAAAGELLAAFELIELDYSGFGEPCIPRSVDPQELTYLEEERCYVIPEGVRPVLRTFRIEVLFWGLRELKRVNLFEVERPLVKVECAGRMLESEEIVNYKAHPNFKELVRYIDVELPEQAYLHPPLTLFVVEHRAFGQLALVGSHVVQSLMDYAPPELGGEPEEEEEEPKPKVKQNPLKVNPLTTVKDIGLSNLLIKQSKIPIPNPMKLVNAPLNKLMKKGEELEEEPPEKEELDWWSKYYASLEEMERKAAEKEEMEEQAETDGANLTMANIEEEEEEVVVVEIEPPKRKKIATLKLYGGDLESEFSQFQDWLQIFPLYKGRASAEDEEEDEEERLMGKYKGSFLVYPIESEEEENTKCKITNGIPKNSPIKVLVRVYIVKASSLAPTDPNGKADPYLVVRVGQQSLDTKDRYIPKQLNPTFGEVFELTVSFPLETELFVTVLDHDLVGADDVIGETRVDLENRFYSRHRASCGLALYYDTDGYNKWRDAKKPSTVLAELCRKNGIPSPEYRTSEVKVLNKIFKIPPDAVPEALLKKNQRTPEEEAEMEEHAALSVLHRWGEMNEFLPGAVTLVPEHVEIRSLWNPDKPGLPQGYLHMWVDMFPTDIPAPPPVDIKPRLPEQYELRVIIWNTDDVFLDDVNPFTGDPSSDIYVKGWIKGLESDKQETDVHFNSLTGEGNFNWRFVFRFDYLPTEKEVVYKKKESIFSLEESEFRQPAVLTLQVWDYDRIAANDFLGSIELRLSDMVRAAKSSNKCTIEMAKDRAGPRFSIFRAKKMKGWWPLTRLKTAEDFEREEKEREEAKKKGKKKKKKDKRSKMRPEDIQYTDSSGNTFLLMGKVEAELQLVPLEQAEANPVGRARKEPEPLDKPNRPTTTFSWFVNPMKTFIFLIWKKFKKYIIAFAILAVLTLFLVLILYTLPGQISSLIIKG</sequence>
<feature type="region of interest" description="Disordered" evidence="8">
    <location>
        <begin position="1918"/>
        <end position="1951"/>
    </location>
</feature>
<feature type="region of interest" description="Disordered" evidence="8">
    <location>
        <begin position="584"/>
        <end position="604"/>
    </location>
</feature>
<proteinExistence type="predicted"/>
<evidence type="ECO:0000256" key="3">
    <source>
        <dbReference type="ARBA" id="ARBA00022723"/>
    </source>
</evidence>
<feature type="region of interest" description="Disordered" evidence="8">
    <location>
        <begin position="674"/>
        <end position="735"/>
    </location>
</feature>
<dbReference type="Pfam" id="PF08151">
    <property type="entry name" value="FerI"/>
    <property type="match status" value="1"/>
</dbReference>
<dbReference type="CDD" id="cd04018">
    <property type="entry name" value="C2C_Ferlin"/>
    <property type="match status" value="1"/>
</dbReference>
<evidence type="ECO:0000313" key="12">
    <source>
        <dbReference type="RefSeq" id="XP_018541916.1"/>
    </source>
</evidence>
<dbReference type="PANTHER" id="PTHR12546:SF36">
    <property type="entry name" value="FER-1-LIKE PROTEIN 4"/>
    <property type="match status" value="1"/>
</dbReference>
<keyword evidence="4" id="KW-0677">Repeat</keyword>
<evidence type="ECO:0000256" key="6">
    <source>
        <dbReference type="ARBA" id="ARBA00022989"/>
    </source>
</evidence>
<feature type="compositionally biased region" description="Acidic residues" evidence="8">
    <location>
        <begin position="182"/>
        <end position="193"/>
    </location>
</feature>